<keyword evidence="4 7" id="KW-0812">Transmembrane</keyword>
<evidence type="ECO:0000256" key="2">
    <source>
        <dbReference type="ARBA" id="ARBA00006679"/>
    </source>
</evidence>
<comment type="similarity">
    <text evidence="2">Belongs to the DoxX family.</text>
</comment>
<dbReference type="Proteomes" id="UP001371305">
    <property type="component" value="Unassembled WGS sequence"/>
</dbReference>
<dbReference type="RefSeq" id="WP_341404923.1">
    <property type="nucleotide sequence ID" value="NZ_JBBUKT010000004.1"/>
</dbReference>
<dbReference type="PANTHER" id="PTHR33452">
    <property type="entry name" value="OXIDOREDUCTASE CATD-RELATED"/>
    <property type="match status" value="1"/>
</dbReference>
<keyword evidence="5 7" id="KW-1133">Transmembrane helix</keyword>
<evidence type="ECO:0000313" key="8">
    <source>
        <dbReference type="EMBL" id="MEK7951321.1"/>
    </source>
</evidence>
<dbReference type="InterPro" id="IPR051907">
    <property type="entry name" value="DoxX-like_oxidoreductase"/>
</dbReference>
<keyword evidence="6 7" id="KW-0472">Membrane</keyword>
<name>A0ABU9AUI3_9BACT</name>
<evidence type="ECO:0000313" key="9">
    <source>
        <dbReference type="Proteomes" id="UP001371305"/>
    </source>
</evidence>
<evidence type="ECO:0000256" key="6">
    <source>
        <dbReference type="ARBA" id="ARBA00023136"/>
    </source>
</evidence>
<evidence type="ECO:0000256" key="4">
    <source>
        <dbReference type="ARBA" id="ARBA00022692"/>
    </source>
</evidence>
<evidence type="ECO:0000256" key="7">
    <source>
        <dbReference type="SAM" id="Phobius"/>
    </source>
</evidence>
<keyword evidence="3" id="KW-1003">Cell membrane</keyword>
<dbReference type="PANTHER" id="PTHR33452:SF1">
    <property type="entry name" value="INNER MEMBRANE PROTEIN YPHA-RELATED"/>
    <property type="match status" value="1"/>
</dbReference>
<comment type="subcellular location">
    <subcellularLocation>
        <location evidence="1">Cell membrane</location>
        <topology evidence="1">Multi-pass membrane protein</topology>
    </subcellularLocation>
</comment>
<comment type="caution">
    <text evidence="8">The sequence shown here is derived from an EMBL/GenBank/DDBJ whole genome shotgun (WGS) entry which is preliminary data.</text>
</comment>
<gene>
    <name evidence="8" type="ORF">WKV53_12465</name>
</gene>
<feature type="transmembrane region" description="Helical" evidence="7">
    <location>
        <begin position="126"/>
        <end position="146"/>
    </location>
</feature>
<protein>
    <submittedName>
        <fullName evidence="8">DoxX family protein</fullName>
    </submittedName>
</protein>
<keyword evidence="9" id="KW-1185">Reference proteome</keyword>
<dbReference type="InterPro" id="IPR032808">
    <property type="entry name" value="DoxX"/>
</dbReference>
<evidence type="ECO:0000256" key="5">
    <source>
        <dbReference type="ARBA" id="ARBA00022989"/>
    </source>
</evidence>
<organism evidence="8 9">
    <name type="scientific">Luteolibacter soli</name>
    <dbReference type="NCBI Taxonomy" id="3135280"/>
    <lineage>
        <taxon>Bacteria</taxon>
        <taxon>Pseudomonadati</taxon>
        <taxon>Verrucomicrobiota</taxon>
        <taxon>Verrucomicrobiia</taxon>
        <taxon>Verrucomicrobiales</taxon>
        <taxon>Verrucomicrobiaceae</taxon>
        <taxon>Luteolibacter</taxon>
    </lineage>
</organism>
<dbReference type="Pfam" id="PF07681">
    <property type="entry name" value="DoxX"/>
    <property type="match status" value="1"/>
</dbReference>
<evidence type="ECO:0000256" key="3">
    <source>
        <dbReference type="ARBA" id="ARBA00022475"/>
    </source>
</evidence>
<dbReference type="EMBL" id="JBBUKT010000004">
    <property type="protein sequence ID" value="MEK7951321.1"/>
    <property type="molecule type" value="Genomic_DNA"/>
</dbReference>
<evidence type="ECO:0000256" key="1">
    <source>
        <dbReference type="ARBA" id="ARBA00004651"/>
    </source>
</evidence>
<proteinExistence type="inferred from homology"/>
<accession>A0ABU9AUI3</accession>
<sequence length="168" mass="17680">MNATSLLSLGRCGHEKFTALAGRAQSPLLLAIRLYWGWEFFLTGKGKLANLEQTADFFKGLSIPFPTMNAVLAGTTECAGGLLLLAGLASRVVAVPLIFTMVVAYLTADMEAVKGIFSDPDSFVSAAPFLFLLASLLVLVFGPGVFSLDHLIARKSGLASPALKAATT</sequence>
<feature type="transmembrane region" description="Helical" evidence="7">
    <location>
        <begin position="82"/>
        <end position="106"/>
    </location>
</feature>
<reference evidence="8 9" key="1">
    <citation type="submission" date="2024-04" db="EMBL/GenBank/DDBJ databases">
        <title>Luteolibacter sp. isolated from soil.</title>
        <authorList>
            <person name="An J."/>
        </authorList>
    </citation>
    <scope>NUCLEOTIDE SEQUENCE [LARGE SCALE GENOMIC DNA]</scope>
    <source>
        <strain evidence="8 9">Y139</strain>
    </source>
</reference>